<evidence type="ECO:0000313" key="2">
    <source>
        <dbReference type="Proteomes" id="UP000680038"/>
    </source>
</evidence>
<dbReference type="RefSeq" id="WP_215240996.1">
    <property type="nucleotide sequence ID" value="NZ_CAJRAF010000002.1"/>
</dbReference>
<dbReference type="AlphaFoldDB" id="A0A916N7R2"/>
<name>A0A916N7R2_9BACT</name>
<organism evidence="1 2">
    <name type="scientific">Dyadobacter helix</name>
    <dbReference type="NCBI Taxonomy" id="2822344"/>
    <lineage>
        <taxon>Bacteria</taxon>
        <taxon>Pseudomonadati</taxon>
        <taxon>Bacteroidota</taxon>
        <taxon>Cytophagia</taxon>
        <taxon>Cytophagales</taxon>
        <taxon>Spirosomataceae</taxon>
        <taxon>Dyadobacter</taxon>
    </lineage>
</organism>
<evidence type="ECO:0000313" key="1">
    <source>
        <dbReference type="EMBL" id="CAG5010093.1"/>
    </source>
</evidence>
<comment type="caution">
    <text evidence="1">The sequence shown here is derived from an EMBL/GenBank/DDBJ whole genome shotgun (WGS) entry which is preliminary data.</text>
</comment>
<gene>
    <name evidence="1" type="ORF">DYBT9275_04642</name>
</gene>
<accession>A0A916N7R2</accession>
<sequence length="153" mass="17963">MLIQAAQKDILLTYFVTECKLGKWTERGLGELNESLEEVDEEKAMYLYFERIGLINCRDNEFSFMSVSFKVNVEAHDFYNRGGFYGQEDLFKKNVEKLLLEVERLEIIDSSGYFGEVDHLIPWQIDHLINWRPVVENASRSDSKLVNKSYNYS</sequence>
<proteinExistence type="predicted"/>
<dbReference type="EMBL" id="CAJRAF010000002">
    <property type="protein sequence ID" value="CAG5010093.1"/>
    <property type="molecule type" value="Genomic_DNA"/>
</dbReference>
<protein>
    <submittedName>
        <fullName evidence="1">Uncharacterized protein</fullName>
    </submittedName>
</protein>
<keyword evidence="2" id="KW-1185">Reference proteome</keyword>
<dbReference type="Proteomes" id="UP000680038">
    <property type="component" value="Unassembled WGS sequence"/>
</dbReference>
<reference evidence="1" key="1">
    <citation type="submission" date="2021-04" db="EMBL/GenBank/DDBJ databases">
        <authorList>
            <person name="Rodrigo-Torres L."/>
            <person name="Arahal R. D."/>
            <person name="Lucena T."/>
        </authorList>
    </citation>
    <scope>NUCLEOTIDE SEQUENCE</scope>
    <source>
        <strain evidence="1">CECT 9275</strain>
    </source>
</reference>